<feature type="domain" description="TonB-dependent receptor-like beta-barrel" evidence="11">
    <location>
        <begin position="339"/>
        <end position="927"/>
    </location>
</feature>
<evidence type="ECO:0000256" key="7">
    <source>
        <dbReference type="ARBA" id="ARBA00023237"/>
    </source>
</evidence>
<keyword evidence="13" id="KW-1185">Reference proteome</keyword>
<dbReference type="InterPro" id="IPR036942">
    <property type="entry name" value="Beta-barrel_TonB_sf"/>
</dbReference>
<evidence type="ECO:0000256" key="5">
    <source>
        <dbReference type="ARBA" id="ARBA00023077"/>
    </source>
</evidence>
<dbReference type="GO" id="GO:0009279">
    <property type="term" value="C:cell outer membrane"/>
    <property type="evidence" value="ECO:0007669"/>
    <property type="project" value="UniProtKB-SubCell"/>
</dbReference>
<accession>A0A1M4ZGV1</accession>
<keyword evidence="2 8" id="KW-0813">Transport</keyword>
<dbReference type="GO" id="GO:0015344">
    <property type="term" value="F:siderophore uptake transmembrane transporter activity"/>
    <property type="evidence" value="ECO:0007669"/>
    <property type="project" value="TreeGrafter"/>
</dbReference>
<keyword evidence="5" id="KW-0798">TonB box</keyword>
<dbReference type="PANTHER" id="PTHR30069:SF46">
    <property type="entry name" value="OAR PROTEIN"/>
    <property type="match status" value="1"/>
</dbReference>
<evidence type="ECO:0000256" key="4">
    <source>
        <dbReference type="ARBA" id="ARBA00022692"/>
    </source>
</evidence>
<dbReference type="Pfam" id="PF13620">
    <property type="entry name" value="CarboxypepD_reg"/>
    <property type="match status" value="1"/>
</dbReference>
<dbReference type="PROSITE" id="PS52016">
    <property type="entry name" value="TONB_DEPENDENT_REC_3"/>
    <property type="match status" value="1"/>
</dbReference>
<comment type="similarity">
    <text evidence="8">Belongs to the TonB-dependent receptor family.</text>
</comment>
<feature type="compositionally biased region" description="Polar residues" evidence="9">
    <location>
        <begin position="366"/>
        <end position="376"/>
    </location>
</feature>
<feature type="signal peptide" evidence="10">
    <location>
        <begin position="1"/>
        <end position="25"/>
    </location>
</feature>
<keyword evidence="7 8" id="KW-0998">Cell outer membrane</keyword>
<proteinExistence type="inferred from homology"/>
<evidence type="ECO:0000313" key="13">
    <source>
        <dbReference type="Proteomes" id="UP000184170"/>
    </source>
</evidence>
<dbReference type="SUPFAM" id="SSF56935">
    <property type="entry name" value="Porins"/>
    <property type="match status" value="1"/>
</dbReference>
<dbReference type="InterPro" id="IPR037066">
    <property type="entry name" value="Plug_dom_sf"/>
</dbReference>
<keyword evidence="12" id="KW-0675">Receptor</keyword>
<dbReference type="InterPro" id="IPR039426">
    <property type="entry name" value="TonB-dep_rcpt-like"/>
</dbReference>
<dbReference type="Gene3D" id="2.170.130.10">
    <property type="entry name" value="TonB-dependent receptor, plug domain"/>
    <property type="match status" value="1"/>
</dbReference>
<evidence type="ECO:0000256" key="6">
    <source>
        <dbReference type="ARBA" id="ARBA00023136"/>
    </source>
</evidence>
<dbReference type="Proteomes" id="UP000184170">
    <property type="component" value="Unassembled WGS sequence"/>
</dbReference>
<evidence type="ECO:0000256" key="9">
    <source>
        <dbReference type="SAM" id="MobiDB-lite"/>
    </source>
</evidence>
<dbReference type="GO" id="GO:0030246">
    <property type="term" value="F:carbohydrate binding"/>
    <property type="evidence" value="ECO:0007669"/>
    <property type="project" value="InterPro"/>
</dbReference>
<dbReference type="InterPro" id="IPR013784">
    <property type="entry name" value="Carb-bd-like_fold"/>
</dbReference>
<reference evidence="13" key="1">
    <citation type="submission" date="2016-11" db="EMBL/GenBank/DDBJ databases">
        <authorList>
            <person name="Varghese N."/>
            <person name="Submissions S."/>
        </authorList>
    </citation>
    <scope>NUCLEOTIDE SEQUENCE [LARGE SCALE GENOMIC DNA]</scope>
    <source>
        <strain evidence="13">CGMCC 1.7063</strain>
    </source>
</reference>
<organism evidence="12 13">
    <name type="scientific">Microbulbifer donghaiensis</name>
    <dbReference type="NCBI Taxonomy" id="494016"/>
    <lineage>
        <taxon>Bacteria</taxon>
        <taxon>Pseudomonadati</taxon>
        <taxon>Pseudomonadota</taxon>
        <taxon>Gammaproteobacteria</taxon>
        <taxon>Cellvibrionales</taxon>
        <taxon>Microbulbiferaceae</taxon>
        <taxon>Microbulbifer</taxon>
    </lineage>
</organism>
<dbReference type="Gene3D" id="2.40.170.20">
    <property type="entry name" value="TonB-dependent receptor, beta-barrel domain"/>
    <property type="match status" value="1"/>
</dbReference>
<dbReference type="GO" id="GO:0044718">
    <property type="term" value="P:siderophore transmembrane transport"/>
    <property type="evidence" value="ECO:0007669"/>
    <property type="project" value="TreeGrafter"/>
</dbReference>
<comment type="subcellular location">
    <subcellularLocation>
        <location evidence="1 8">Cell outer membrane</location>
        <topology evidence="1 8">Multi-pass membrane protein</topology>
    </subcellularLocation>
</comment>
<dbReference type="EMBL" id="FQVA01000001">
    <property type="protein sequence ID" value="SHF17205.1"/>
    <property type="molecule type" value="Genomic_DNA"/>
</dbReference>
<dbReference type="STRING" id="494016.SAMN04487965_1541"/>
<evidence type="ECO:0000256" key="1">
    <source>
        <dbReference type="ARBA" id="ARBA00004571"/>
    </source>
</evidence>
<evidence type="ECO:0000256" key="10">
    <source>
        <dbReference type="SAM" id="SignalP"/>
    </source>
</evidence>
<keyword evidence="10" id="KW-0732">Signal</keyword>
<dbReference type="RefSeq" id="WP_073273319.1">
    <property type="nucleotide sequence ID" value="NZ_FQVA01000001.1"/>
</dbReference>
<dbReference type="Pfam" id="PF00593">
    <property type="entry name" value="TonB_dep_Rec_b-barrel"/>
    <property type="match status" value="1"/>
</dbReference>
<evidence type="ECO:0000313" key="12">
    <source>
        <dbReference type="EMBL" id="SHF17205.1"/>
    </source>
</evidence>
<evidence type="ECO:0000259" key="11">
    <source>
        <dbReference type="Pfam" id="PF00593"/>
    </source>
</evidence>
<feature type="chain" id="PRO_5012657487" evidence="10">
    <location>
        <begin position="26"/>
        <end position="972"/>
    </location>
</feature>
<evidence type="ECO:0000256" key="2">
    <source>
        <dbReference type="ARBA" id="ARBA00022448"/>
    </source>
</evidence>
<dbReference type="PANTHER" id="PTHR30069">
    <property type="entry name" value="TONB-DEPENDENT OUTER MEMBRANE RECEPTOR"/>
    <property type="match status" value="1"/>
</dbReference>
<sequence length="972" mass="105722">MIQSTFRKSLLAIAVGAALSAPVYAADDTRGHLRGALIADGANASGVTITITGQKQGISRTFVTTGDGEYRFPAIAAGVYDIVATKDGLVIAEQKGVEVGLGGKTTFNLVAAGAGTIEELEVVGKQMDVDTSSAVKDFVVNTSDLAAKIPLGRDLTSVALMAPSAVAADQSFAANNHDVATPAISGASAAENACFVNGLNITNFRNGLGCSQIPFDFIETVQVKNGGYNAEFGRSIGGVINTTTKRGGNEFESGVKVIWEPGSLQGSSPDTAGGASNKSDELDQVTYAMWASGAIIQDKLFYYALYAPQATDKFNGGDLDIAGRNYDSSWQNDFWGVKLDYIIADGHTLEYTGFDDTRVEEETNRANDPSSTSEPGTTEYFRGGENHSIKYTGVMNDWVTVSAQWGMNEYARSTTSSADAFPAIYDDRQGTLIPVGDWASFQTSMADDEREAFRLDVDMYLGDHSIRFGIDHEINTATDVTQYSGGAYYRYYEASASNGFVTAGLLEEGDEYVRKRVYQSGGEFETVASALYIQDEWQINDQLTLHAGIRNESFDNKNAEGDSFIKIDNQWAPRLGVSYDPTGDATSRIYANYGRYYLPIAANTNIRMAGAEYFTADWYKLDGINSDWTPIYNEANLLDSVVYGDGTVADTSEILDTNIEPMYQDEFILGYEWNVGDSWNFGVRGVYRDLKSTIEDVAIDAAVLNRGLCDPSFCGGFHWYVLTNPGFDMNVNLDVDGDGTLDGPFEFSAGELGYPKATRTYKALEFTFDREWDGNWMMGGSLVLSKSEGNHEGYVKSDNAQDDAGITTSFDQPGLTHGMDGYLPNDRRWVMKTWASYQFDNGLLLGGSFTAQDGRPINCIGVVPDSIDPFAGAYGAAGMYCGGELQPRGSHGRTNDIFNFDLTARYAIPVSGFTDSSEVVLQADIFNVFDSDTATEVDELGEDGGMNPNPFWKTPTRFQKPRTVRFTASYNF</sequence>
<evidence type="ECO:0000256" key="8">
    <source>
        <dbReference type="PROSITE-ProRule" id="PRU01360"/>
    </source>
</evidence>
<dbReference type="Gene3D" id="2.60.40.1120">
    <property type="entry name" value="Carboxypeptidase-like, regulatory domain"/>
    <property type="match status" value="1"/>
</dbReference>
<dbReference type="SUPFAM" id="SSF49452">
    <property type="entry name" value="Starch-binding domain-like"/>
    <property type="match status" value="1"/>
</dbReference>
<feature type="region of interest" description="Disordered" evidence="9">
    <location>
        <begin position="360"/>
        <end position="384"/>
    </location>
</feature>
<gene>
    <name evidence="12" type="ORF">SAMN04487965_1541</name>
</gene>
<keyword evidence="4 8" id="KW-0812">Transmembrane</keyword>
<keyword evidence="6 8" id="KW-0472">Membrane</keyword>
<name>A0A1M4ZGV1_9GAMM</name>
<evidence type="ECO:0000256" key="3">
    <source>
        <dbReference type="ARBA" id="ARBA00022452"/>
    </source>
</evidence>
<protein>
    <submittedName>
        <fullName evidence="12">TonB-dependent Receptor Plug Domain</fullName>
    </submittedName>
</protein>
<dbReference type="AlphaFoldDB" id="A0A1M4ZGV1"/>
<dbReference type="InterPro" id="IPR000531">
    <property type="entry name" value="Beta-barrel_TonB"/>
</dbReference>
<keyword evidence="3 8" id="KW-1134">Transmembrane beta strand</keyword>